<dbReference type="Pfam" id="PF13649">
    <property type="entry name" value="Methyltransf_25"/>
    <property type="match status" value="1"/>
</dbReference>
<dbReference type="HOGENOM" id="CLU_037990_5_2_1"/>
<feature type="domain" description="Methyltransferase" evidence="3">
    <location>
        <begin position="54"/>
        <end position="146"/>
    </location>
</feature>
<evidence type="ECO:0000313" key="4">
    <source>
        <dbReference type="EMBL" id="EOA88694.1"/>
    </source>
</evidence>
<evidence type="ECO:0000259" key="3">
    <source>
        <dbReference type="Pfam" id="PF13649"/>
    </source>
</evidence>
<dbReference type="RefSeq" id="XP_008023391.1">
    <property type="nucleotide sequence ID" value="XM_008025200.1"/>
</dbReference>
<evidence type="ECO:0000256" key="1">
    <source>
        <dbReference type="ARBA" id="ARBA00022603"/>
    </source>
</evidence>
<dbReference type="STRING" id="671987.R0KHK0"/>
<reference evidence="4 5" key="1">
    <citation type="journal article" date="2012" name="PLoS Pathog.">
        <title>Diverse lifestyles and strategies of plant pathogenesis encoded in the genomes of eighteen Dothideomycetes fungi.</title>
        <authorList>
            <person name="Ohm R.A."/>
            <person name="Feau N."/>
            <person name="Henrissat B."/>
            <person name="Schoch C.L."/>
            <person name="Horwitz B.A."/>
            <person name="Barry K.W."/>
            <person name="Condon B.J."/>
            <person name="Copeland A.C."/>
            <person name="Dhillon B."/>
            <person name="Glaser F."/>
            <person name="Hesse C.N."/>
            <person name="Kosti I."/>
            <person name="LaButti K."/>
            <person name="Lindquist E.A."/>
            <person name="Lucas S."/>
            <person name="Salamov A.A."/>
            <person name="Bradshaw R.E."/>
            <person name="Ciuffetti L."/>
            <person name="Hamelin R.C."/>
            <person name="Kema G.H.J."/>
            <person name="Lawrence C."/>
            <person name="Scott J.A."/>
            <person name="Spatafora J.W."/>
            <person name="Turgeon B.G."/>
            <person name="de Wit P.J.G.M."/>
            <person name="Zhong S."/>
            <person name="Goodwin S.B."/>
            <person name="Grigoriev I.V."/>
        </authorList>
    </citation>
    <scope>NUCLEOTIDE SEQUENCE [LARGE SCALE GENOMIC DNA]</scope>
    <source>
        <strain evidence="5">28A</strain>
    </source>
</reference>
<reference evidence="4 5" key="2">
    <citation type="journal article" date="2013" name="PLoS Genet.">
        <title>Comparative genome structure, secondary metabolite, and effector coding capacity across Cochliobolus pathogens.</title>
        <authorList>
            <person name="Condon B.J."/>
            <person name="Leng Y."/>
            <person name="Wu D."/>
            <person name="Bushley K.E."/>
            <person name="Ohm R.A."/>
            <person name="Otillar R."/>
            <person name="Martin J."/>
            <person name="Schackwitz W."/>
            <person name="Grimwood J."/>
            <person name="MohdZainudin N."/>
            <person name="Xue C."/>
            <person name="Wang R."/>
            <person name="Manning V.A."/>
            <person name="Dhillon B."/>
            <person name="Tu Z.J."/>
            <person name="Steffenson B.J."/>
            <person name="Salamov A."/>
            <person name="Sun H."/>
            <person name="Lowry S."/>
            <person name="LaButti K."/>
            <person name="Han J."/>
            <person name="Copeland A."/>
            <person name="Lindquist E."/>
            <person name="Barry K."/>
            <person name="Schmutz J."/>
            <person name="Baker S.E."/>
            <person name="Ciuffetti L.M."/>
            <person name="Grigoriev I.V."/>
            <person name="Zhong S."/>
            <person name="Turgeon B.G."/>
        </authorList>
    </citation>
    <scope>NUCLEOTIDE SEQUENCE [LARGE SCALE GENOMIC DNA]</scope>
    <source>
        <strain evidence="5">28A</strain>
    </source>
</reference>
<sequence length="291" mass="32452">MATAEHISNSNDESKKDWSAAQYLKFNNDRTRPVYDLVSQIVPHVSCSQPRMYDLGCGPGNSTKVLHDAFPTARITGMDSSPDMLRRARADFQGTPNVDFVPGDLTSYQAEADAHVLFSNAVFHWLRCTERMPTLVRLLQGLSPGGVLALQMPDNYDEPSHALMRLVATMPSQPWSKYFASTRVGHVADAGRPDLDAVEAPAAFYNALVPYASSVNVWRTQFHHVLKDAAAIVEWVKGTGLLPYLNRIEHEDAKKAFLAEYQGRLKEAYPEMSDGNVLLVYPRLFIVAVRK</sequence>
<dbReference type="Proteomes" id="UP000016935">
    <property type="component" value="Unassembled WGS sequence"/>
</dbReference>
<dbReference type="GO" id="GO:0030798">
    <property type="term" value="F:trans-aconitate 2-methyltransferase activity"/>
    <property type="evidence" value="ECO:0007669"/>
    <property type="project" value="InterPro"/>
</dbReference>
<keyword evidence="2" id="KW-0808">Transferase</keyword>
<dbReference type="InterPro" id="IPR041698">
    <property type="entry name" value="Methyltransf_25"/>
</dbReference>
<dbReference type="SUPFAM" id="SSF53335">
    <property type="entry name" value="S-adenosyl-L-methionine-dependent methyltransferases"/>
    <property type="match status" value="1"/>
</dbReference>
<keyword evidence="1" id="KW-0489">Methyltransferase</keyword>
<gene>
    <name evidence="4" type="ORF">SETTUDRAFT_106814</name>
</gene>
<name>R0KHK0_EXST2</name>
<dbReference type="AlphaFoldDB" id="R0KHK0"/>
<dbReference type="InterPro" id="IPR023149">
    <property type="entry name" value="Trans_acon_MeTrfase_C"/>
</dbReference>
<dbReference type="eggNOG" id="ENOG502S1YX">
    <property type="taxonomic scope" value="Eukaryota"/>
</dbReference>
<dbReference type="Gene3D" id="3.40.50.150">
    <property type="entry name" value="Vaccinia Virus protein VP39"/>
    <property type="match status" value="1"/>
</dbReference>
<proteinExistence type="predicted"/>
<keyword evidence="5" id="KW-1185">Reference proteome</keyword>
<dbReference type="GO" id="GO:0032259">
    <property type="term" value="P:methylation"/>
    <property type="evidence" value="ECO:0007669"/>
    <property type="project" value="UniProtKB-KW"/>
</dbReference>
<dbReference type="Gene3D" id="1.10.150.290">
    <property type="entry name" value="S-adenosyl-L-methionine-dependent methyltransferases"/>
    <property type="match status" value="1"/>
</dbReference>
<accession>R0KHK0</accession>
<dbReference type="PANTHER" id="PTHR43861:SF1">
    <property type="entry name" value="TRANS-ACONITATE 2-METHYLTRANSFERASE"/>
    <property type="match status" value="1"/>
</dbReference>
<dbReference type="EMBL" id="KB908526">
    <property type="protein sequence ID" value="EOA88694.1"/>
    <property type="molecule type" value="Genomic_DNA"/>
</dbReference>
<evidence type="ECO:0000256" key="2">
    <source>
        <dbReference type="ARBA" id="ARBA00022679"/>
    </source>
</evidence>
<dbReference type="OrthoDB" id="66144at2759"/>
<organism evidence="4 5">
    <name type="scientific">Exserohilum turcicum (strain 28A)</name>
    <name type="common">Northern leaf blight fungus</name>
    <name type="synonym">Setosphaeria turcica</name>
    <dbReference type="NCBI Taxonomy" id="671987"/>
    <lineage>
        <taxon>Eukaryota</taxon>
        <taxon>Fungi</taxon>
        <taxon>Dikarya</taxon>
        <taxon>Ascomycota</taxon>
        <taxon>Pezizomycotina</taxon>
        <taxon>Dothideomycetes</taxon>
        <taxon>Pleosporomycetidae</taxon>
        <taxon>Pleosporales</taxon>
        <taxon>Pleosporineae</taxon>
        <taxon>Pleosporaceae</taxon>
        <taxon>Exserohilum</taxon>
    </lineage>
</organism>
<dbReference type="InterPro" id="IPR029063">
    <property type="entry name" value="SAM-dependent_MTases_sf"/>
</dbReference>
<dbReference type="GeneID" id="19395196"/>
<evidence type="ECO:0000313" key="5">
    <source>
        <dbReference type="Proteomes" id="UP000016935"/>
    </source>
</evidence>
<protein>
    <recommendedName>
        <fullName evidence="3">Methyltransferase domain-containing protein</fullName>
    </recommendedName>
</protein>
<dbReference type="CDD" id="cd02440">
    <property type="entry name" value="AdoMet_MTases"/>
    <property type="match status" value="1"/>
</dbReference>
<dbReference type="PANTHER" id="PTHR43861">
    <property type="entry name" value="TRANS-ACONITATE 2-METHYLTRANSFERASE-RELATED"/>
    <property type="match status" value="1"/>
</dbReference>